<proteinExistence type="predicted"/>
<accession>A0A0A8ZTJ5</accession>
<sequence>MATLLPPLCAVQAYTWAPDLASLFQLALHQRQATGLVTRTVVEPEVDAVTAQQCQILHSYQCRSPCPTYLLRRLQQEVTTTFCIQFEKREL</sequence>
<reference evidence="1" key="2">
    <citation type="journal article" date="2015" name="Data Brief">
        <title>Shoot transcriptome of the giant reed, Arundo donax.</title>
        <authorList>
            <person name="Barrero R.A."/>
            <person name="Guerrero F.D."/>
            <person name="Moolhuijzen P."/>
            <person name="Goolsby J.A."/>
            <person name="Tidwell J."/>
            <person name="Bellgard S.E."/>
            <person name="Bellgard M.I."/>
        </authorList>
    </citation>
    <scope>NUCLEOTIDE SEQUENCE</scope>
    <source>
        <tissue evidence="1">Shoot tissue taken approximately 20 cm above the soil surface</tissue>
    </source>
</reference>
<organism evidence="1">
    <name type="scientific">Arundo donax</name>
    <name type="common">Giant reed</name>
    <name type="synonym">Donax arundinaceus</name>
    <dbReference type="NCBI Taxonomy" id="35708"/>
    <lineage>
        <taxon>Eukaryota</taxon>
        <taxon>Viridiplantae</taxon>
        <taxon>Streptophyta</taxon>
        <taxon>Embryophyta</taxon>
        <taxon>Tracheophyta</taxon>
        <taxon>Spermatophyta</taxon>
        <taxon>Magnoliopsida</taxon>
        <taxon>Liliopsida</taxon>
        <taxon>Poales</taxon>
        <taxon>Poaceae</taxon>
        <taxon>PACMAD clade</taxon>
        <taxon>Arundinoideae</taxon>
        <taxon>Arundineae</taxon>
        <taxon>Arundo</taxon>
    </lineage>
</organism>
<evidence type="ECO:0000313" key="1">
    <source>
        <dbReference type="EMBL" id="JAD38132.1"/>
    </source>
</evidence>
<reference evidence="1" key="1">
    <citation type="submission" date="2014-09" db="EMBL/GenBank/DDBJ databases">
        <authorList>
            <person name="Magalhaes I.L.F."/>
            <person name="Oliveira U."/>
            <person name="Santos F.R."/>
            <person name="Vidigal T.H.D.A."/>
            <person name="Brescovit A.D."/>
            <person name="Santos A.J."/>
        </authorList>
    </citation>
    <scope>NUCLEOTIDE SEQUENCE</scope>
    <source>
        <tissue evidence="1">Shoot tissue taken approximately 20 cm above the soil surface</tissue>
    </source>
</reference>
<protein>
    <submittedName>
        <fullName evidence="1">Uncharacterized protein</fullName>
    </submittedName>
</protein>
<dbReference type="AlphaFoldDB" id="A0A0A8ZTJ5"/>
<dbReference type="EMBL" id="GBRH01259763">
    <property type="protein sequence ID" value="JAD38132.1"/>
    <property type="molecule type" value="Transcribed_RNA"/>
</dbReference>
<name>A0A0A8ZTJ5_ARUDO</name>